<sequence>MARALVFTDPCKFIPFAALQFCTVIFYISQKVCSHGQKETSRPSIYYDNNKLWRRIKSMFLYCNYYYES</sequence>
<protein>
    <submittedName>
        <fullName evidence="1">Uncharacterized protein</fullName>
    </submittedName>
</protein>
<reference evidence="1" key="2">
    <citation type="journal article" date="2015" name="Data Brief">
        <title>Shoot transcriptome of the giant reed, Arundo donax.</title>
        <authorList>
            <person name="Barrero R.A."/>
            <person name="Guerrero F.D."/>
            <person name="Moolhuijzen P."/>
            <person name="Goolsby J.A."/>
            <person name="Tidwell J."/>
            <person name="Bellgard S.E."/>
            <person name="Bellgard M.I."/>
        </authorList>
    </citation>
    <scope>NUCLEOTIDE SEQUENCE</scope>
    <source>
        <tissue evidence="1">Shoot tissue taken approximately 20 cm above the soil surface</tissue>
    </source>
</reference>
<accession>A0A0A9CX52</accession>
<organism evidence="1">
    <name type="scientific">Arundo donax</name>
    <name type="common">Giant reed</name>
    <name type="synonym">Donax arundinaceus</name>
    <dbReference type="NCBI Taxonomy" id="35708"/>
    <lineage>
        <taxon>Eukaryota</taxon>
        <taxon>Viridiplantae</taxon>
        <taxon>Streptophyta</taxon>
        <taxon>Embryophyta</taxon>
        <taxon>Tracheophyta</taxon>
        <taxon>Spermatophyta</taxon>
        <taxon>Magnoliopsida</taxon>
        <taxon>Liliopsida</taxon>
        <taxon>Poales</taxon>
        <taxon>Poaceae</taxon>
        <taxon>PACMAD clade</taxon>
        <taxon>Arundinoideae</taxon>
        <taxon>Arundineae</taxon>
        <taxon>Arundo</taxon>
    </lineage>
</organism>
<evidence type="ECO:0000313" key="1">
    <source>
        <dbReference type="EMBL" id="JAD76057.1"/>
    </source>
</evidence>
<proteinExistence type="predicted"/>
<dbReference type="AlphaFoldDB" id="A0A0A9CX52"/>
<dbReference type="EMBL" id="GBRH01221838">
    <property type="protein sequence ID" value="JAD76057.1"/>
    <property type="molecule type" value="Transcribed_RNA"/>
</dbReference>
<name>A0A0A9CX52_ARUDO</name>
<reference evidence="1" key="1">
    <citation type="submission" date="2014-09" db="EMBL/GenBank/DDBJ databases">
        <authorList>
            <person name="Magalhaes I.L.F."/>
            <person name="Oliveira U."/>
            <person name="Santos F.R."/>
            <person name="Vidigal T.H.D.A."/>
            <person name="Brescovit A.D."/>
            <person name="Santos A.J."/>
        </authorList>
    </citation>
    <scope>NUCLEOTIDE SEQUENCE</scope>
    <source>
        <tissue evidence="1">Shoot tissue taken approximately 20 cm above the soil surface</tissue>
    </source>
</reference>